<protein>
    <submittedName>
        <fullName evidence="11">Sugar transferase</fullName>
    </submittedName>
</protein>
<evidence type="ECO:0000256" key="6">
    <source>
        <dbReference type="ARBA" id="ARBA00022989"/>
    </source>
</evidence>
<keyword evidence="3" id="KW-1003">Cell membrane</keyword>
<feature type="transmembrane region" description="Helical" evidence="9">
    <location>
        <begin position="38"/>
        <end position="60"/>
    </location>
</feature>
<dbReference type="RefSeq" id="WP_131576712.1">
    <property type="nucleotide sequence ID" value="NZ_CBCSAJ010000019.1"/>
</dbReference>
<comment type="caution">
    <text evidence="11">The sequence shown here is derived from an EMBL/GenBank/DDBJ whole genome shotgun (WGS) entry which is preliminary data.</text>
</comment>
<comment type="subcellular location">
    <subcellularLocation>
        <location evidence="1">Cell membrane</location>
    </subcellularLocation>
</comment>
<dbReference type="PANTHER" id="PTHR30576:SF4">
    <property type="entry name" value="UNDECAPRENYL-PHOSPHATE GALACTOSE PHOSPHOTRANSFERASE"/>
    <property type="match status" value="1"/>
</dbReference>
<dbReference type="PANTHER" id="PTHR30576">
    <property type="entry name" value="COLANIC BIOSYNTHESIS UDP-GLUCOSE LIPID CARRIER TRANSFERASE"/>
    <property type="match status" value="1"/>
</dbReference>
<sequence length="225" mass="25392">MVNRDEIQGALASDPSLGLTLDTQGLYTKGGKRILDTLLILMALPFVLPLMLMVALLIMLDGGSPLYVQRRLGRNWHPFRIVKFRTMRPGADALLAAHLQADPAAREEWDRDQKLRNDPRITRVGRYLRKSSVDELPQLLNVLLGQMSLVGPRPMMPEQRDLYPGASYALHRPGLTGLWQVSERNGTTFAARSVYDQRYSEDISLSTDLSLIIRTFRIVMRCTGC</sequence>
<evidence type="ECO:0000259" key="10">
    <source>
        <dbReference type="Pfam" id="PF02397"/>
    </source>
</evidence>
<dbReference type="Proteomes" id="UP001597302">
    <property type="component" value="Unassembled WGS sequence"/>
</dbReference>
<keyword evidence="7 9" id="KW-0472">Membrane</keyword>
<evidence type="ECO:0000313" key="11">
    <source>
        <dbReference type="EMBL" id="MFD1481268.1"/>
    </source>
</evidence>
<organism evidence="11 12">
    <name type="scientific">Paracoccus nototheniae</name>
    <dbReference type="NCBI Taxonomy" id="2489002"/>
    <lineage>
        <taxon>Bacteria</taxon>
        <taxon>Pseudomonadati</taxon>
        <taxon>Pseudomonadota</taxon>
        <taxon>Alphaproteobacteria</taxon>
        <taxon>Rhodobacterales</taxon>
        <taxon>Paracoccaceae</taxon>
        <taxon>Paracoccus</taxon>
    </lineage>
</organism>
<evidence type="ECO:0000256" key="3">
    <source>
        <dbReference type="ARBA" id="ARBA00022475"/>
    </source>
</evidence>
<comment type="similarity">
    <text evidence="2">Belongs to the bacterial sugar transferase family.</text>
</comment>
<feature type="domain" description="Bacterial sugar transferase" evidence="10">
    <location>
        <begin position="32"/>
        <end position="220"/>
    </location>
</feature>
<keyword evidence="6 9" id="KW-1133">Transmembrane helix</keyword>
<gene>
    <name evidence="11" type="ORF">ACFQ5P_08170</name>
</gene>
<reference evidence="12" key="1">
    <citation type="journal article" date="2019" name="Int. J. Syst. Evol. Microbiol.">
        <title>The Global Catalogue of Microorganisms (GCM) 10K type strain sequencing project: providing services to taxonomists for standard genome sequencing and annotation.</title>
        <authorList>
            <consortium name="The Broad Institute Genomics Platform"/>
            <consortium name="The Broad Institute Genome Sequencing Center for Infectious Disease"/>
            <person name="Wu L."/>
            <person name="Ma J."/>
        </authorList>
    </citation>
    <scope>NUCLEOTIDE SEQUENCE [LARGE SCALE GENOMIC DNA]</scope>
    <source>
        <strain evidence="12">CCM 8875</strain>
    </source>
</reference>
<dbReference type="GO" id="GO:0016740">
    <property type="term" value="F:transferase activity"/>
    <property type="evidence" value="ECO:0007669"/>
    <property type="project" value="UniProtKB-KW"/>
</dbReference>
<evidence type="ECO:0000256" key="4">
    <source>
        <dbReference type="ARBA" id="ARBA00022679"/>
    </source>
</evidence>
<evidence type="ECO:0000256" key="2">
    <source>
        <dbReference type="ARBA" id="ARBA00006464"/>
    </source>
</evidence>
<keyword evidence="12" id="KW-1185">Reference proteome</keyword>
<evidence type="ECO:0000313" key="12">
    <source>
        <dbReference type="Proteomes" id="UP001597302"/>
    </source>
</evidence>
<keyword evidence="4 11" id="KW-0808">Transferase</keyword>
<dbReference type="InterPro" id="IPR003362">
    <property type="entry name" value="Bact_transf"/>
</dbReference>
<dbReference type="EMBL" id="JBHTOQ010000018">
    <property type="protein sequence ID" value="MFD1481268.1"/>
    <property type="molecule type" value="Genomic_DNA"/>
</dbReference>
<evidence type="ECO:0000256" key="1">
    <source>
        <dbReference type="ARBA" id="ARBA00004236"/>
    </source>
</evidence>
<keyword evidence="8" id="KW-0270">Exopolysaccharide synthesis</keyword>
<evidence type="ECO:0000256" key="9">
    <source>
        <dbReference type="SAM" id="Phobius"/>
    </source>
</evidence>
<dbReference type="Pfam" id="PF02397">
    <property type="entry name" value="Bac_transf"/>
    <property type="match status" value="1"/>
</dbReference>
<keyword evidence="5 9" id="KW-0812">Transmembrane</keyword>
<evidence type="ECO:0000256" key="7">
    <source>
        <dbReference type="ARBA" id="ARBA00023136"/>
    </source>
</evidence>
<evidence type="ECO:0000256" key="8">
    <source>
        <dbReference type="ARBA" id="ARBA00023169"/>
    </source>
</evidence>
<evidence type="ECO:0000256" key="5">
    <source>
        <dbReference type="ARBA" id="ARBA00022692"/>
    </source>
</evidence>
<proteinExistence type="inferred from homology"/>
<accession>A0ABW4DX39</accession>
<name>A0ABW4DX39_9RHOB</name>